<evidence type="ECO:0000259" key="8">
    <source>
        <dbReference type="Pfam" id="PF02706"/>
    </source>
</evidence>
<comment type="caution">
    <text evidence="10">The sequence shown here is derived from an EMBL/GenBank/DDBJ whole genome shotgun (WGS) entry which is preliminary data.</text>
</comment>
<evidence type="ECO:0000259" key="9">
    <source>
        <dbReference type="Pfam" id="PF13807"/>
    </source>
</evidence>
<dbReference type="Pfam" id="PF02706">
    <property type="entry name" value="Wzz"/>
    <property type="match status" value="1"/>
</dbReference>
<dbReference type="RefSeq" id="WP_257533021.1">
    <property type="nucleotide sequence ID" value="NZ_JANKAS010000018.1"/>
</dbReference>
<evidence type="ECO:0000256" key="6">
    <source>
        <dbReference type="ARBA" id="ARBA00023136"/>
    </source>
</evidence>
<keyword evidence="5 7" id="KW-1133">Transmembrane helix</keyword>
<dbReference type="EMBL" id="JANKAS010000018">
    <property type="protein sequence ID" value="MCR1900069.1"/>
    <property type="molecule type" value="Genomic_DNA"/>
</dbReference>
<dbReference type="InterPro" id="IPR032807">
    <property type="entry name" value="GNVR"/>
</dbReference>
<feature type="domain" description="Polysaccharide chain length determinant N-terminal" evidence="8">
    <location>
        <begin position="5"/>
        <end position="95"/>
    </location>
</feature>
<evidence type="ECO:0000256" key="2">
    <source>
        <dbReference type="ARBA" id="ARBA00006683"/>
    </source>
</evidence>
<dbReference type="Proteomes" id="UP001205748">
    <property type="component" value="Unassembled WGS sequence"/>
</dbReference>
<keyword evidence="6 7" id="KW-0472">Membrane</keyword>
<name>A0AAE3HII2_9FIRM</name>
<evidence type="ECO:0000256" key="3">
    <source>
        <dbReference type="ARBA" id="ARBA00022475"/>
    </source>
</evidence>
<keyword evidence="4 7" id="KW-0812">Transmembrane</keyword>
<organism evidence="10 11">
    <name type="scientific">Irregularibacter muris</name>
    <dbReference type="NCBI Taxonomy" id="1796619"/>
    <lineage>
        <taxon>Bacteria</taxon>
        <taxon>Bacillati</taxon>
        <taxon>Bacillota</taxon>
        <taxon>Clostridia</taxon>
        <taxon>Eubacteriales</taxon>
        <taxon>Eubacteriaceae</taxon>
        <taxon>Irregularibacter</taxon>
    </lineage>
</organism>
<dbReference type="GO" id="GO:0005886">
    <property type="term" value="C:plasma membrane"/>
    <property type="evidence" value="ECO:0007669"/>
    <property type="project" value="UniProtKB-SubCell"/>
</dbReference>
<accession>A0AAE3HII2</accession>
<keyword evidence="11" id="KW-1185">Reference proteome</keyword>
<comment type="similarity">
    <text evidence="2">Belongs to the CpsC/CapA family.</text>
</comment>
<feature type="transmembrane region" description="Helical" evidence="7">
    <location>
        <begin position="22"/>
        <end position="46"/>
    </location>
</feature>
<dbReference type="InterPro" id="IPR003856">
    <property type="entry name" value="LPS_length_determ_N"/>
</dbReference>
<comment type="subcellular location">
    <subcellularLocation>
        <location evidence="1">Cell membrane</location>
        <topology evidence="1">Multi-pass membrane protein</topology>
    </subcellularLocation>
</comment>
<protein>
    <submittedName>
        <fullName evidence="10">Wzz/FepE/Etk N-terminal domain-containing protein</fullName>
    </submittedName>
</protein>
<evidence type="ECO:0000256" key="4">
    <source>
        <dbReference type="ARBA" id="ARBA00022692"/>
    </source>
</evidence>
<gene>
    <name evidence="10" type="ORF">NSA47_13960</name>
</gene>
<dbReference type="GO" id="GO:0004713">
    <property type="term" value="F:protein tyrosine kinase activity"/>
    <property type="evidence" value="ECO:0007669"/>
    <property type="project" value="TreeGrafter"/>
</dbReference>
<dbReference type="Pfam" id="PF13807">
    <property type="entry name" value="GNVR"/>
    <property type="match status" value="1"/>
</dbReference>
<evidence type="ECO:0000256" key="5">
    <source>
        <dbReference type="ARBA" id="ARBA00022989"/>
    </source>
</evidence>
<dbReference type="AlphaFoldDB" id="A0AAE3HII2"/>
<evidence type="ECO:0000256" key="7">
    <source>
        <dbReference type="SAM" id="Phobius"/>
    </source>
</evidence>
<feature type="transmembrane region" description="Helical" evidence="7">
    <location>
        <begin position="175"/>
        <end position="194"/>
    </location>
</feature>
<reference evidence="10" key="1">
    <citation type="submission" date="2022-07" db="EMBL/GenBank/DDBJ databases">
        <title>Enhanced cultured diversity of the mouse gut microbiota enables custom-made synthetic communities.</title>
        <authorList>
            <person name="Afrizal A."/>
        </authorList>
    </citation>
    <scope>NUCLEOTIDE SEQUENCE</scope>
    <source>
        <strain evidence="10">DSM 28593</strain>
    </source>
</reference>
<evidence type="ECO:0000256" key="1">
    <source>
        <dbReference type="ARBA" id="ARBA00004651"/>
    </source>
</evidence>
<dbReference type="PANTHER" id="PTHR32309:SF13">
    <property type="entry name" value="FERRIC ENTEROBACTIN TRANSPORT PROTEIN FEPE"/>
    <property type="match status" value="1"/>
</dbReference>
<dbReference type="InterPro" id="IPR050445">
    <property type="entry name" value="Bact_polysacc_biosynth/exp"/>
</dbReference>
<feature type="domain" description="Tyrosine-protein kinase G-rich" evidence="9">
    <location>
        <begin position="149"/>
        <end position="196"/>
    </location>
</feature>
<dbReference type="PANTHER" id="PTHR32309">
    <property type="entry name" value="TYROSINE-PROTEIN KINASE"/>
    <property type="match status" value="1"/>
</dbReference>
<sequence>MDFQEEIDLREMFNMLKKGWKIIALITVLSIVISGVISFFIMAPVYEASTTMLVGKAQGYDAQVDYQDVLLSQKLVKTYGEIIKKKIILQQVITNENLDLTVEELSEKVSVNPVGDTELIQIKVTDRYPLQATKIANGIGVVFRHRIQDIMNVDNVSIIEEATPPVHPIKPNKKLNVAIAAILGFMVSVFIIFIKEYLDNTMKTPEDVAKYLDLPVLGSIPQTQE</sequence>
<evidence type="ECO:0000313" key="11">
    <source>
        <dbReference type="Proteomes" id="UP001205748"/>
    </source>
</evidence>
<proteinExistence type="inferred from homology"/>
<keyword evidence="3" id="KW-1003">Cell membrane</keyword>
<evidence type="ECO:0000313" key="10">
    <source>
        <dbReference type="EMBL" id="MCR1900069.1"/>
    </source>
</evidence>